<keyword evidence="3" id="KW-1185">Reference proteome</keyword>
<evidence type="ECO:0000313" key="3">
    <source>
        <dbReference type="Proteomes" id="UP000799118"/>
    </source>
</evidence>
<sequence>MKNGIFESKEVATKMDAHPFNVDLIEWEIVLLYPDDYLPQPQILCAIPPTLRTFQKDQLSVFTQLHIPNPPVGISSGDIPLLLGSDDKPFRFTTKTCCDNKDRLSLFAMIVNLHLKLWAYVQYQLKSLQLRSLCLLHQFVDDLYKLIFYNPPSLNSKFGIAVPVEDRASETLTNSSFPSSSISREEPTPTTSTFPMGVWDGPPEPVDDNGLTWSEQKMIMQSISTGKVTGDQRVQYISMLLHGAMGPQFQKPIRADDLDNDDSDTPSPDSDSE</sequence>
<dbReference type="EMBL" id="ML769415">
    <property type="protein sequence ID" value="KAE9404626.1"/>
    <property type="molecule type" value="Genomic_DNA"/>
</dbReference>
<feature type="region of interest" description="Disordered" evidence="1">
    <location>
        <begin position="248"/>
        <end position="273"/>
    </location>
</feature>
<accession>A0A6A4I287</accession>
<feature type="region of interest" description="Disordered" evidence="1">
    <location>
        <begin position="172"/>
        <end position="201"/>
    </location>
</feature>
<gene>
    <name evidence="2" type="ORF">BT96DRAFT_1016208</name>
</gene>
<proteinExistence type="predicted"/>
<protein>
    <submittedName>
        <fullName evidence="2">Uncharacterized protein</fullName>
    </submittedName>
</protein>
<dbReference type="Proteomes" id="UP000799118">
    <property type="component" value="Unassembled WGS sequence"/>
</dbReference>
<evidence type="ECO:0000313" key="2">
    <source>
        <dbReference type="EMBL" id="KAE9404626.1"/>
    </source>
</evidence>
<name>A0A6A4I287_9AGAR</name>
<evidence type="ECO:0000256" key="1">
    <source>
        <dbReference type="SAM" id="MobiDB-lite"/>
    </source>
</evidence>
<dbReference type="AlphaFoldDB" id="A0A6A4I287"/>
<organism evidence="2 3">
    <name type="scientific">Gymnopus androsaceus JB14</name>
    <dbReference type="NCBI Taxonomy" id="1447944"/>
    <lineage>
        <taxon>Eukaryota</taxon>
        <taxon>Fungi</taxon>
        <taxon>Dikarya</taxon>
        <taxon>Basidiomycota</taxon>
        <taxon>Agaricomycotina</taxon>
        <taxon>Agaricomycetes</taxon>
        <taxon>Agaricomycetidae</taxon>
        <taxon>Agaricales</taxon>
        <taxon>Marasmiineae</taxon>
        <taxon>Omphalotaceae</taxon>
        <taxon>Gymnopus</taxon>
    </lineage>
</organism>
<reference evidence="2" key="1">
    <citation type="journal article" date="2019" name="Environ. Microbiol.">
        <title>Fungal ecological strategies reflected in gene transcription - a case study of two litter decomposers.</title>
        <authorList>
            <person name="Barbi F."/>
            <person name="Kohler A."/>
            <person name="Barry K."/>
            <person name="Baskaran P."/>
            <person name="Daum C."/>
            <person name="Fauchery L."/>
            <person name="Ihrmark K."/>
            <person name="Kuo A."/>
            <person name="LaButti K."/>
            <person name="Lipzen A."/>
            <person name="Morin E."/>
            <person name="Grigoriev I.V."/>
            <person name="Henrissat B."/>
            <person name="Lindahl B."/>
            <person name="Martin F."/>
        </authorList>
    </citation>
    <scope>NUCLEOTIDE SEQUENCE</scope>
    <source>
        <strain evidence="2">JB14</strain>
    </source>
</reference>
<feature type="compositionally biased region" description="Acidic residues" evidence="1">
    <location>
        <begin position="258"/>
        <end position="273"/>
    </location>
</feature>
<dbReference type="OrthoDB" id="2984690at2759"/>